<organism evidence="1 2">
    <name type="scientific">Candidatus Magnetobacterium bavaricum</name>
    <dbReference type="NCBI Taxonomy" id="29290"/>
    <lineage>
        <taxon>Bacteria</taxon>
        <taxon>Pseudomonadati</taxon>
        <taxon>Nitrospirota</taxon>
        <taxon>Thermodesulfovibrionia</taxon>
        <taxon>Thermodesulfovibrionales</taxon>
        <taxon>Candidatus Magnetobacteriaceae</taxon>
        <taxon>Candidatus Magnetobacterium</taxon>
    </lineage>
</organism>
<dbReference type="EMBL" id="LACI01000080">
    <property type="protein sequence ID" value="KJU87641.1"/>
    <property type="molecule type" value="Genomic_DNA"/>
</dbReference>
<evidence type="ECO:0000313" key="1">
    <source>
        <dbReference type="EMBL" id="KJU87641.1"/>
    </source>
</evidence>
<name>A0A0F3H0E6_9BACT</name>
<reference evidence="1 2" key="1">
    <citation type="submission" date="2015-02" db="EMBL/GenBank/DDBJ databases">
        <title>Single-cell genomics of uncultivated deep-branching MTB reveals a conserved set of magnetosome genes.</title>
        <authorList>
            <person name="Kolinko S."/>
            <person name="Richter M."/>
            <person name="Glockner F.O."/>
            <person name="Brachmann A."/>
            <person name="Schuler D."/>
        </authorList>
    </citation>
    <scope>NUCLEOTIDE SEQUENCE [LARGE SCALE GENOMIC DNA]</scope>
    <source>
        <strain evidence="1">TM-1</strain>
    </source>
</reference>
<proteinExistence type="predicted"/>
<feature type="non-terminal residue" evidence="1">
    <location>
        <position position="1"/>
    </location>
</feature>
<accession>A0A0F3H0E6</accession>
<protein>
    <submittedName>
        <fullName evidence="1">Uncharacterized protein</fullName>
    </submittedName>
</protein>
<gene>
    <name evidence="1" type="ORF">MBAV_000165</name>
</gene>
<sequence>DPIKVPHILYLIQSKSAIMLAKDHHACDCVERFIDDCAKALTQPPKNIPKAKAQAYLAIMPDIVNSVGVGAAAGYWNFASDELDDLRGFLGNLKVEMSTL</sequence>
<keyword evidence="2" id="KW-1185">Reference proteome</keyword>
<dbReference type="Proteomes" id="UP000033423">
    <property type="component" value="Unassembled WGS sequence"/>
</dbReference>
<dbReference type="AlphaFoldDB" id="A0A0F3H0E6"/>
<evidence type="ECO:0000313" key="2">
    <source>
        <dbReference type="Proteomes" id="UP000033423"/>
    </source>
</evidence>
<comment type="caution">
    <text evidence="1">The sequence shown here is derived from an EMBL/GenBank/DDBJ whole genome shotgun (WGS) entry which is preliminary data.</text>
</comment>